<dbReference type="AlphaFoldDB" id="A0A845MHR9"/>
<dbReference type="GO" id="GO:0003677">
    <property type="term" value="F:DNA binding"/>
    <property type="evidence" value="ECO:0007669"/>
    <property type="project" value="InterPro"/>
</dbReference>
<gene>
    <name evidence="4" type="ORF">GQF03_13065</name>
</gene>
<protein>
    <submittedName>
        <fullName evidence="4">DUF4115 domain-containing protein</fullName>
    </submittedName>
</protein>
<feature type="compositionally biased region" description="Polar residues" evidence="1">
    <location>
        <begin position="230"/>
        <end position="242"/>
    </location>
</feature>
<keyword evidence="2" id="KW-0472">Membrane</keyword>
<proteinExistence type="predicted"/>
<feature type="region of interest" description="Disordered" evidence="1">
    <location>
        <begin position="1"/>
        <end position="40"/>
    </location>
</feature>
<organism evidence="4 5">
    <name type="scientific">Sneathiella chungangensis</name>
    <dbReference type="NCBI Taxonomy" id="1418234"/>
    <lineage>
        <taxon>Bacteria</taxon>
        <taxon>Pseudomonadati</taxon>
        <taxon>Pseudomonadota</taxon>
        <taxon>Alphaproteobacteria</taxon>
        <taxon>Sneathiellales</taxon>
        <taxon>Sneathiellaceae</taxon>
        <taxon>Sneathiella</taxon>
    </lineage>
</organism>
<reference evidence="4 5" key="1">
    <citation type="journal article" date="2014" name="Int. J. Syst. Evol. Microbiol.">
        <title>Sneathiella chungangensis sp. nov., isolated from a marine sand, and emended description of the genus Sneathiella.</title>
        <authorList>
            <person name="Siamphan C."/>
            <person name="Kim H."/>
            <person name="Lee J.S."/>
            <person name="Kim W."/>
        </authorList>
    </citation>
    <scope>NUCLEOTIDE SEQUENCE [LARGE SCALE GENOMIC DNA]</scope>
    <source>
        <strain evidence="4 5">KCTC 32476</strain>
    </source>
</reference>
<dbReference type="SUPFAM" id="SSF47413">
    <property type="entry name" value="lambda repressor-like DNA-binding domains"/>
    <property type="match status" value="1"/>
</dbReference>
<dbReference type="CDD" id="cd00093">
    <property type="entry name" value="HTH_XRE"/>
    <property type="match status" value="1"/>
</dbReference>
<dbReference type="PANTHER" id="PTHR34475">
    <property type="match status" value="1"/>
</dbReference>
<dbReference type="PROSITE" id="PS50943">
    <property type="entry name" value="HTH_CROC1"/>
    <property type="match status" value="1"/>
</dbReference>
<evidence type="ECO:0000256" key="2">
    <source>
        <dbReference type="SAM" id="Phobius"/>
    </source>
</evidence>
<evidence type="ECO:0000313" key="5">
    <source>
        <dbReference type="Proteomes" id="UP000445696"/>
    </source>
</evidence>
<keyword evidence="5" id="KW-1185">Reference proteome</keyword>
<feature type="compositionally biased region" description="Low complexity" evidence="1">
    <location>
        <begin position="262"/>
        <end position="276"/>
    </location>
</feature>
<dbReference type="InterPro" id="IPR001387">
    <property type="entry name" value="Cro/C1-type_HTH"/>
</dbReference>
<dbReference type="SMART" id="SM00530">
    <property type="entry name" value="HTH_XRE"/>
    <property type="match status" value="1"/>
</dbReference>
<feature type="transmembrane region" description="Helical" evidence="2">
    <location>
        <begin position="141"/>
        <end position="161"/>
    </location>
</feature>
<dbReference type="OrthoDB" id="9790252at2"/>
<sequence length="464" mass="48976">MAKDSKRRDVVTQPNLFSRHASKGNRLSFQNPSETEEAVEEAPLTVGARLREAREAKGLSLHQVADILRLRASQVHALEEGDFKSLPGQTFVTGFLRSYANLLDLDAVAIVELYKNEEGNGLHVPSLAFPEPTTGGRIPGAGILLGTLVFALILLAGWFLYQESESLDFDRVAELPDHLASKIRDVDLSGNANSSDGSEEPGVQPPKNIAEIAPATPVTTAPALKDETSEITTETAVSSSDGEVSEMAALEEKKPVEEASQADENTAAETTAENTEQPSDAPSGDAATSAPDTATEEKPATFVSAEAAPVVEAGNTITSVDPPSGDAAATSAAADQAVDIKTYPQDTLKIALANQPVTDEARESPLPRTFGVENTDARVVLRATEESWVEVKAADEKPVLSRVLKPGDVYMAPNAPDIKLTTGNAGGLEIRVDGREIRSLGGAGTILREVPLAAESLLENSGLQ</sequence>
<dbReference type="PANTHER" id="PTHR34475:SF1">
    <property type="entry name" value="CYTOSKELETON PROTEIN RODZ"/>
    <property type="match status" value="1"/>
</dbReference>
<dbReference type="InterPro" id="IPR010982">
    <property type="entry name" value="Lambda_DNA-bd_dom_sf"/>
</dbReference>
<accession>A0A845MHR9</accession>
<dbReference type="RefSeq" id="WP_161339744.1">
    <property type="nucleotide sequence ID" value="NZ_JBHSDG010000003.1"/>
</dbReference>
<evidence type="ECO:0000256" key="1">
    <source>
        <dbReference type="SAM" id="MobiDB-lite"/>
    </source>
</evidence>
<dbReference type="Proteomes" id="UP000445696">
    <property type="component" value="Unassembled WGS sequence"/>
</dbReference>
<feature type="region of interest" description="Disordered" evidence="1">
    <location>
        <begin position="186"/>
        <end position="331"/>
    </location>
</feature>
<dbReference type="InterPro" id="IPR025194">
    <property type="entry name" value="RodZ-like_C"/>
</dbReference>
<dbReference type="Pfam" id="PF13413">
    <property type="entry name" value="HTH_25"/>
    <property type="match status" value="1"/>
</dbReference>
<keyword evidence="2" id="KW-0812">Transmembrane</keyword>
<feature type="compositionally biased region" description="Basic and acidic residues" evidence="1">
    <location>
        <begin position="1"/>
        <end position="10"/>
    </location>
</feature>
<dbReference type="Pfam" id="PF13464">
    <property type="entry name" value="RodZ_C"/>
    <property type="match status" value="1"/>
</dbReference>
<evidence type="ECO:0000259" key="3">
    <source>
        <dbReference type="PROSITE" id="PS50943"/>
    </source>
</evidence>
<dbReference type="Gene3D" id="1.10.260.40">
    <property type="entry name" value="lambda repressor-like DNA-binding domains"/>
    <property type="match status" value="1"/>
</dbReference>
<dbReference type="EMBL" id="WTVA01000015">
    <property type="protein sequence ID" value="MZR23261.1"/>
    <property type="molecule type" value="Genomic_DNA"/>
</dbReference>
<feature type="domain" description="HTH cro/C1-type" evidence="3">
    <location>
        <begin position="50"/>
        <end position="81"/>
    </location>
</feature>
<keyword evidence="2" id="KW-1133">Transmembrane helix</keyword>
<evidence type="ECO:0000313" key="4">
    <source>
        <dbReference type="EMBL" id="MZR23261.1"/>
    </source>
</evidence>
<comment type="caution">
    <text evidence="4">The sequence shown here is derived from an EMBL/GenBank/DDBJ whole genome shotgun (WGS) entry which is preliminary data.</text>
</comment>
<dbReference type="InterPro" id="IPR050400">
    <property type="entry name" value="Bact_Cytoskel_RodZ"/>
</dbReference>
<name>A0A845MHR9_9PROT</name>
<feature type="compositionally biased region" description="Low complexity" evidence="1">
    <location>
        <begin position="213"/>
        <end position="223"/>
    </location>
</feature>